<dbReference type="PANTHER" id="PTHR34310:SF9">
    <property type="entry name" value="BLR5716 PROTEIN"/>
    <property type="match status" value="1"/>
</dbReference>
<dbReference type="Gene3D" id="2.170.150.40">
    <property type="entry name" value="Domain of unknown function (DUF427)"/>
    <property type="match status" value="1"/>
</dbReference>
<dbReference type="PANTHER" id="PTHR34310">
    <property type="entry name" value="DUF427 DOMAIN PROTEIN (AFU_ORTHOLOGUE AFUA_3G02220)"/>
    <property type="match status" value="1"/>
</dbReference>
<keyword evidence="1" id="KW-0812">Transmembrane</keyword>
<dbReference type="AlphaFoldDB" id="A0A3M7G1Y3"/>
<evidence type="ECO:0000256" key="1">
    <source>
        <dbReference type="SAM" id="Phobius"/>
    </source>
</evidence>
<dbReference type="VEuPathDB" id="FungiDB:BTJ68_11501"/>
<dbReference type="Proteomes" id="UP000268823">
    <property type="component" value="Unassembled WGS sequence"/>
</dbReference>
<comment type="caution">
    <text evidence="3">The sequence shown here is derived from an EMBL/GenBank/DDBJ whole genome shotgun (WGS) entry which is preliminary data.</text>
</comment>
<proteinExistence type="predicted"/>
<gene>
    <name evidence="3" type="ORF">D0861_00958</name>
</gene>
<name>A0A3M7G1Y3_HORWE</name>
<keyword evidence="1" id="KW-1133">Transmembrane helix</keyword>
<feature type="domain" description="DUF427" evidence="2">
    <location>
        <begin position="193"/>
        <end position="275"/>
    </location>
</feature>
<dbReference type="InterPro" id="IPR007361">
    <property type="entry name" value="DUF427"/>
</dbReference>
<dbReference type="EMBL" id="QWIR01000009">
    <property type="protein sequence ID" value="RMY95003.1"/>
    <property type="molecule type" value="Genomic_DNA"/>
</dbReference>
<evidence type="ECO:0000313" key="4">
    <source>
        <dbReference type="Proteomes" id="UP000268823"/>
    </source>
</evidence>
<organism evidence="3 4">
    <name type="scientific">Hortaea werneckii</name>
    <name type="common">Black yeast</name>
    <name type="synonym">Cladosporium werneckii</name>
    <dbReference type="NCBI Taxonomy" id="91943"/>
    <lineage>
        <taxon>Eukaryota</taxon>
        <taxon>Fungi</taxon>
        <taxon>Dikarya</taxon>
        <taxon>Ascomycota</taxon>
        <taxon>Pezizomycotina</taxon>
        <taxon>Dothideomycetes</taxon>
        <taxon>Dothideomycetidae</taxon>
        <taxon>Mycosphaerellales</taxon>
        <taxon>Teratosphaeriaceae</taxon>
        <taxon>Hortaea</taxon>
    </lineage>
</organism>
<evidence type="ECO:0000259" key="2">
    <source>
        <dbReference type="Pfam" id="PF04248"/>
    </source>
</evidence>
<reference evidence="3 4" key="1">
    <citation type="journal article" date="2018" name="BMC Genomics">
        <title>Genomic evidence for intraspecific hybridization in a clonal and extremely halotolerant yeast.</title>
        <authorList>
            <person name="Gostincar C."/>
            <person name="Stajich J.E."/>
            <person name="Zupancic J."/>
            <person name="Zalar P."/>
            <person name="Gunde-Cimerman N."/>
        </authorList>
    </citation>
    <scope>NUCLEOTIDE SEQUENCE [LARGE SCALE GENOMIC DNA]</scope>
    <source>
        <strain evidence="3 4">EXF-2788</strain>
    </source>
</reference>
<sequence>MADYLRKLAQKLGTEGPIKTLSTPRAVKLLHNGQYFLTTTNARYVWEIPPYPQFYVPATELRAEAEKAGSCLEIKEGEEFFAPDSESAATSSEAQAKKEPLAKQWILTINNSEGSKKTIDQAIAFSPSLSSSSQTTAKDLAGLVKIEFSSVDQWFEEDTPIFVHPKDPFKRIDILTSHRPIKVYVSGVNGKRICIASTPSAHHLYETGLPCRFYMPLTAVLASVLRPSERRTRCPYKGEAEYYSVELPGGKVYEDIVWFYNRPTVECAGIMGEVCCKFILIFIYSFLWPIVFGGLSYSLAMSASFLSKQWQNKKDWIFQLKWIWMLTLEGDLSPLLTLVFNEKVDIELDGKMLERPDTHFGRFKLGTKPSAV</sequence>
<dbReference type="Pfam" id="PF04248">
    <property type="entry name" value="NTP_transf_9"/>
    <property type="match status" value="1"/>
</dbReference>
<protein>
    <recommendedName>
        <fullName evidence="2">DUF427 domain-containing protein</fullName>
    </recommendedName>
</protein>
<dbReference type="InterPro" id="IPR038694">
    <property type="entry name" value="DUF427_sf"/>
</dbReference>
<evidence type="ECO:0000313" key="3">
    <source>
        <dbReference type="EMBL" id="RMY95003.1"/>
    </source>
</evidence>
<keyword evidence="1" id="KW-0472">Membrane</keyword>
<feature type="transmembrane region" description="Helical" evidence="1">
    <location>
        <begin position="278"/>
        <end position="300"/>
    </location>
</feature>
<accession>A0A3M7G1Y3</accession>
<dbReference type="OrthoDB" id="18996at2759"/>